<feature type="non-terminal residue" evidence="2">
    <location>
        <position position="1"/>
    </location>
</feature>
<protein>
    <submittedName>
        <fullName evidence="2">Uncharacterized protein</fullName>
    </submittedName>
</protein>
<feature type="compositionally biased region" description="Polar residues" evidence="1">
    <location>
        <begin position="187"/>
        <end position="196"/>
    </location>
</feature>
<feature type="compositionally biased region" description="Basic and acidic residues" evidence="1">
    <location>
        <begin position="161"/>
        <end position="186"/>
    </location>
</feature>
<dbReference type="AlphaFoldDB" id="A0AA38F6P0"/>
<comment type="caution">
    <text evidence="2">The sequence shown here is derived from an EMBL/GenBank/DDBJ whole genome shotgun (WGS) entry which is preliminary data.</text>
</comment>
<accession>A0AA38F6P0</accession>
<sequence>MVTIENNQKDCFKILNSMNDLAKIIMELQPLPNKPPKVEREIEDSYKLVMEGAIKCYKMLENNRFLDANRNKLDLEELGQKVEEMRNTLHVQLSLCTFRCLRQWEYTRTGDVDQGRLNVREYKRLYDVSQDKINKKEYTGPNNVDQGRLNKGEYTGPNDIDQNRLNKEEYTGPHDVNEGIFKRENLSKSSNPKITS</sequence>
<reference evidence="2 3" key="1">
    <citation type="journal article" date="2021" name="Nat. Plants">
        <title>The Taxus genome provides insights into paclitaxel biosynthesis.</title>
        <authorList>
            <person name="Xiong X."/>
            <person name="Gou J."/>
            <person name="Liao Q."/>
            <person name="Li Y."/>
            <person name="Zhou Q."/>
            <person name="Bi G."/>
            <person name="Li C."/>
            <person name="Du R."/>
            <person name="Wang X."/>
            <person name="Sun T."/>
            <person name="Guo L."/>
            <person name="Liang H."/>
            <person name="Lu P."/>
            <person name="Wu Y."/>
            <person name="Zhang Z."/>
            <person name="Ro D.K."/>
            <person name="Shang Y."/>
            <person name="Huang S."/>
            <person name="Yan J."/>
        </authorList>
    </citation>
    <scope>NUCLEOTIDE SEQUENCE [LARGE SCALE GENOMIC DNA]</scope>
    <source>
        <strain evidence="2">Ta-2019</strain>
    </source>
</reference>
<evidence type="ECO:0000256" key="1">
    <source>
        <dbReference type="SAM" id="MobiDB-lite"/>
    </source>
</evidence>
<keyword evidence="3" id="KW-1185">Reference proteome</keyword>
<proteinExistence type="predicted"/>
<gene>
    <name evidence="2" type="ORF">KI387_043296</name>
</gene>
<feature type="region of interest" description="Disordered" evidence="1">
    <location>
        <begin position="134"/>
        <end position="196"/>
    </location>
</feature>
<dbReference type="Proteomes" id="UP000824469">
    <property type="component" value="Unassembled WGS sequence"/>
</dbReference>
<name>A0AA38F6P0_TAXCH</name>
<organism evidence="2 3">
    <name type="scientific">Taxus chinensis</name>
    <name type="common">Chinese yew</name>
    <name type="synonym">Taxus wallichiana var. chinensis</name>
    <dbReference type="NCBI Taxonomy" id="29808"/>
    <lineage>
        <taxon>Eukaryota</taxon>
        <taxon>Viridiplantae</taxon>
        <taxon>Streptophyta</taxon>
        <taxon>Embryophyta</taxon>
        <taxon>Tracheophyta</taxon>
        <taxon>Spermatophyta</taxon>
        <taxon>Pinopsida</taxon>
        <taxon>Pinidae</taxon>
        <taxon>Conifers II</taxon>
        <taxon>Cupressales</taxon>
        <taxon>Taxaceae</taxon>
        <taxon>Taxus</taxon>
    </lineage>
</organism>
<evidence type="ECO:0000313" key="2">
    <source>
        <dbReference type="EMBL" id="KAH9291518.1"/>
    </source>
</evidence>
<evidence type="ECO:0000313" key="3">
    <source>
        <dbReference type="Proteomes" id="UP000824469"/>
    </source>
</evidence>
<dbReference type="EMBL" id="JAHRHJ020003565">
    <property type="protein sequence ID" value="KAH9291518.1"/>
    <property type="molecule type" value="Genomic_DNA"/>
</dbReference>